<dbReference type="Pfam" id="PF01047">
    <property type="entry name" value="MarR"/>
    <property type="match status" value="1"/>
</dbReference>
<evidence type="ECO:0000256" key="1">
    <source>
        <dbReference type="ARBA" id="ARBA00023015"/>
    </source>
</evidence>
<dbReference type="RefSeq" id="WP_344411567.1">
    <property type="nucleotide sequence ID" value="NZ_BAAAQK010000001.1"/>
</dbReference>
<keyword evidence="3" id="KW-0804">Transcription</keyword>
<evidence type="ECO:0000256" key="2">
    <source>
        <dbReference type="ARBA" id="ARBA00023125"/>
    </source>
</evidence>
<dbReference type="PANTHER" id="PTHR33164:SF64">
    <property type="entry name" value="TRANSCRIPTIONAL REGULATOR SLYA"/>
    <property type="match status" value="1"/>
</dbReference>
<feature type="domain" description="HTH marR-type" evidence="4">
    <location>
        <begin position="9"/>
        <end position="141"/>
    </location>
</feature>
<keyword evidence="6" id="KW-1185">Reference proteome</keyword>
<dbReference type="SUPFAM" id="SSF46785">
    <property type="entry name" value="Winged helix' DNA-binding domain"/>
    <property type="match status" value="1"/>
</dbReference>
<comment type="caution">
    <text evidence="5">The sequence shown here is derived from an EMBL/GenBank/DDBJ whole genome shotgun (WGS) entry which is preliminary data.</text>
</comment>
<reference evidence="5 6" key="1">
    <citation type="journal article" date="2019" name="Int. J. Syst. Evol. Microbiol.">
        <title>The Global Catalogue of Microorganisms (GCM) 10K type strain sequencing project: providing services to taxonomists for standard genome sequencing and annotation.</title>
        <authorList>
            <consortium name="The Broad Institute Genomics Platform"/>
            <consortium name="The Broad Institute Genome Sequencing Center for Infectious Disease"/>
            <person name="Wu L."/>
            <person name="Ma J."/>
        </authorList>
    </citation>
    <scope>NUCLEOTIDE SEQUENCE [LARGE SCALE GENOMIC DNA]</scope>
    <source>
        <strain evidence="5 6">JCM 16009</strain>
    </source>
</reference>
<dbReference type="InterPro" id="IPR039422">
    <property type="entry name" value="MarR/SlyA-like"/>
</dbReference>
<evidence type="ECO:0000256" key="3">
    <source>
        <dbReference type="ARBA" id="ARBA00023163"/>
    </source>
</evidence>
<evidence type="ECO:0000313" key="5">
    <source>
        <dbReference type="EMBL" id="GAA1827820.1"/>
    </source>
</evidence>
<dbReference type="SMART" id="SM00347">
    <property type="entry name" value="HTH_MARR"/>
    <property type="match status" value="1"/>
</dbReference>
<dbReference type="InterPro" id="IPR000835">
    <property type="entry name" value="HTH_MarR-typ"/>
</dbReference>
<evidence type="ECO:0000259" key="4">
    <source>
        <dbReference type="PROSITE" id="PS50995"/>
    </source>
</evidence>
<accession>A0ABN2MHW8</accession>
<name>A0ABN2MHW8_9PSEU</name>
<dbReference type="PANTHER" id="PTHR33164">
    <property type="entry name" value="TRANSCRIPTIONAL REGULATOR, MARR FAMILY"/>
    <property type="match status" value="1"/>
</dbReference>
<dbReference type="Gene3D" id="1.10.10.10">
    <property type="entry name" value="Winged helix-like DNA-binding domain superfamily/Winged helix DNA-binding domain"/>
    <property type="match status" value="1"/>
</dbReference>
<dbReference type="Proteomes" id="UP001500449">
    <property type="component" value="Unassembled WGS sequence"/>
</dbReference>
<sequence>MAVHLDQAELSLPLLLGRVHAEVLRRYTGAARSVGCSIEEWWVLSCLATRDGRPMNEIAEYAGMPNPSLTKVVDRMVGANQVFRRIDPEDRRRTLLYLTVRGQERHAEVAAAVSQAENELFRAAGRTPLGTLSTVLSEIAPALRR</sequence>
<dbReference type="InterPro" id="IPR036388">
    <property type="entry name" value="WH-like_DNA-bd_sf"/>
</dbReference>
<gene>
    <name evidence="5" type="ORF">GCM10009836_01920</name>
</gene>
<dbReference type="PROSITE" id="PS50995">
    <property type="entry name" value="HTH_MARR_2"/>
    <property type="match status" value="1"/>
</dbReference>
<dbReference type="InterPro" id="IPR036390">
    <property type="entry name" value="WH_DNA-bd_sf"/>
</dbReference>
<protein>
    <recommendedName>
        <fullName evidence="4">HTH marR-type domain-containing protein</fullName>
    </recommendedName>
</protein>
<proteinExistence type="predicted"/>
<evidence type="ECO:0000313" key="6">
    <source>
        <dbReference type="Proteomes" id="UP001500449"/>
    </source>
</evidence>
<dbReference type="EMBL" id="BAAAQK010000001">
    <property type="protein sequence ID" value="GAA1827820.1"/>
    <property type="molecule type" value="Genomic_DNA"/>
</dbReference>
<keyword evidence="2" id="KW-0238">DNA-binding</keyword>
<keyword evidence="1" id="KW-0805">Transcription regulation</keyword>
<organism evidence="5 6">
    <name type="scientific">Pseudonocardia ailaonensis</name>
    <dbReference type="NCBI Taxonomy" id="367279"/>
    <lineage>
        <taxon>Bacteria</taxon>
        <taxon>Bacillati</taxon>
        <taxon>Actinomycetota</taxon>
        <taxon>Actinomycetes</taxon>
        <taxon>Pseudonocardiales</taxon>
        <taxon>Pseudonocardiaceae</taxon>
        <taxon>Pseudonocardia</taxon>
    </lineage>
</organism>